<dbReference type="Proteomes" id="UP000250915">
    <property type="component" value="Unassembled WGS sequence"/>
</dbReference>
<gene>
    <name evidence="6" type="ORF">DQP57_06815</name>
</gene>
<evidence type="ECO:0000256" key="3">
    <source>
        <dbReference type="ARBA" id="ARBA00022839"/>
    </source>
</evidence>
<dbReference type="InterPro" id="IPR018929">
    <property type="entry name" value="DUF2510"/>
</dbReference>
<evidence type="ECO:0000256" key="4">
    <source>
        <dbReference type="SAM" id="MobiDB-lite"/>
    </source>
</evidence>
<keyword evidence="2" id="KW-0378">Hydrolase</keyword>
<dbReference type="SMART" id="SM00479">
    <property type="entry name" value="EXOIII"/>
    <property type="match status" value="1"/>
</dbReference>
<feature type="region of interest" description="Disordered" evidence="4">
    <location>
        <begin position="31"/>
        <end position="52"/>
    </location>
</feature>
<evidence type="ECO:0000256" key="1">
    <source>
        <dbReference type="ARBA" id="ARBA00022722"/>
    </source>
</evidence>
<evidence type="ECO:0000256" key="2">
    <source>
        <dbReference type="ARBA" id="ARBA00022801"/>
    </source>
</evidence>
<dbReference type="PANTHER" id="PTHR30231">
    <property type="entry name" value="DNA POLYMERASE III SUBUNIT EPSILON"/>
    <property type="match status" value="1"/>
</dbReference>
<dbReference type="CDD" id="cd06127">
    <property type="entry name" value="DEDDh"/>
    <property type="match status" value="1"/>
</dbReference>
<organism evidence="6 7">
    <name type="scientific">Mycobacterium colombiense</name>
    <dbReference type="NCBI Taxonomy" id="339268"/>
    <lineage>
        <taxon>Bacteria</taxon>
        <taxon>Bacillati</taxon>
        <taxon>Actinomycetota</taxon>
        <taxon>Actinomycetes</taxon>
        <taxon>Mycobacteriales</taxon>
        <taxon>Mycobacteriaceae</taxon>
        <taxon>Mycobacterium</taxon>
        <taxon>Mycobacterium avium complex (MAC)</taxon>
    </lineage>
</organism>
<feature type="domain" description="Exonuclease" evidence="5">
    <location>
        <begin position="83"/>
        <end position="239"/>
    </location>
</feature>
<dbReference type="GO" id="GO:0005829">
    <property type="term" value="C:cytosol"/>
    <property type="evidence" value="ECO:0007669"/>
    <property type="project" value="TreeGrafter"/>
</dbReference>
<dbReference type="EMBL" id="QMEV01000009">
    <property type="protein sequence ID" value="RAV14074.1"/>
    <property type="molecule type" value="Genomic_DNA"/>
</dbReference>
<evidence type="ECO:0000313" key="7">
    <source>
        <dbReference type="Proteomes" id="UP000250915"/>
    </source>
</evidence>
<dbReference type="FunFam" id="3.30.420.10:FF:000045">
    <property type="entry name" value="3'-5' exonuclease DinG"/>
    <property type="match status" value="1"/>
</dbReference>
<evidence type="ECO:0000313" key="6">
    <source>
        <dbReference type="EMBL" id="RAV14074.1"/>
    </source>
</evidence>
<dbReference type="Gene3D" id="3.30.420.10">
    <property type="entry name" value="Ribonuclease H-like superfamily/Ribonuclease H"/>
    <property type="match status" value="1"/>
</dbReference>
<dbReference type="InterPro" id="IPR013520">
    <property type="entry name" value="Ribonucl_H"/>
</dbReference>
<dbReference type="GO" id="GO:0003676">
    <property type="term" value="F:nucleic acid binding"/>
    <property type="evidence" value="ECO:0007669"/>
    <property type="project" value="InterPro"/>
</dbReference>
<protein>
    <recommendedName>
        <fullName evidence="5">Exonuclease domain-containing protein</fullName>
    </recommendedName>
</protein>
<reference evidence="6 7" key="1">
    <citation type="submission" date="2018-06" db="EMBL/GenBank/DDBJ databases">
        <title>NTM in soil in Japan.</title>
        <authorList>
            <person name="Ohya K."/>
        </authorList>
    </citation>
    <scope>NUCLEOTIDE SEQUENCE [LARGE SCALE GENOMIC DNA]</scope>
    <source>
        <strain evidence="6 7">GF28</strain>
    </source>
</reference>
<dbReference type="PANTHER" id="PTHR30231:SF4">
    <property type="entry name" value="PROTEIN NEN2"/>
    <property type="match status" value="1"/>
</dbReference>
<sequence length="569" mass="61934">MSAPANWYPDPWREAELRWWDGARWTGWTHPPAPQARPEPVAGTFPPSRETVGSTKRVTAVVDDARTEFNRSGLEDVLAGVDRLAVIDVETTGLYRTDRVVEIAIMVMDASGRVIDEFDTLVNPYRDPGPTWIHGITASMLVDAPAFDDIAGHVAARLTGAVVVAHNLRFDTRMLGHELVRAGIDVDWGQGLDTLDATGCKLGVACAEYGIAQQGAHRALYDARSTGQLLLAVAEAFTTTCHPAVARPVQDELPRRILTRDGFTEVRAEAPYLADLARGVCSHSDVATYVTLLDRAVADLQLTAAERRELAHLADELGLDTRRRERAHREFLNGLIDAALEDSIVTDVELDQLCRLAALLDLDDQLVTRRTTPYRLVKDEITLQPGMQVCFTGAAVDGAGNLIDRETVLYPQAREHGIIAKDSFTKSCDLVITADVASQSSKISNARRHGTPVATLADFRHSLTTGSPLAVTRLSTAGVAQVCRECGTSWMAARRSSNPVCPGCRGAARKPDPTAKRQLLKDNVAAAPPPAMQTLVCADCLETWERPRVRGRQPHRCPACVSRDAGVRA</sequence>
<keyword evidence="3" id="KW-0269">Exonuclease</keyword>
<keyword evidence="1" id="KW-0540">Nuclease</keyword>
<dbReference type="Gene3D" id="3.40.50.10190">
    <property type="entry name" value="BRCT domain"/>
    <property type="match status" value="1"/>
</dbReference>
<proteinExistence type="predicted"/>
<dbReference type="InterPro" id="IPR012337">
    <property type="entry name" value="RNaseH-like_sf"/>
</dbReference>
<dbReference type="InterPro" id="IPR036420">
    <property type="entry name" value="BRCT_dom_sf"/>
</dbReference>
<dbReference type="SUPFAM" id="SSF53098">
    <property type="entry name" value="Ribonuclease H-like"/>
    <property type="match status" value="1"/>
</dbReference>
<dbReference type="Pfam" id="PF10708">
    <property type="entry name" value="DUF2510"/>
    <property type="match status" value="1"/>
</dbReference>
<dbReference type="Pfam" id="PF00929">
    <property type="entry name" value="RNase_T"/>
    <property type="match status" value="1"/>
</dbReference>
<name>A0A329M2F6_9MYCO</name>
<accession>A0A329M2F6</accession>
<dbReference type="OrthoDB" id="2004788at2"/>
<dbReference type="InterPro" id="IPR036397">
    <property type="entry name" value="RNaseH_sf"/>
</dbReference>
<dbReference type="GO" id="GO:0008408">
    <property type="term" value="F:3'-5' exonuclease activity"/>
    <property type="evidence" value="ECO:0007669"/>
    <property type="project" value="TreeGrafter"/>
</dbReference>
<comment type="caution">
    <text evidence="6">The sequence shown here is derived from an EMBL/GenBank/DDBJ whole genome shotgun (WGS) entry which is preliminary data.</text>
</comment>
<dbReference type="AlphaFoldDB" id="A0A329M2F6"/>
<evidence type="ECO:0000259" key="5">
    <source>
        <dbReference type="SMART" id="SM00479"/>
    </source>
</evidence>